<dbReference type="KEGG" id="ahe:Arch_0255"/>
<accession>D7BM64</accession>
<keyword evidence="1" id="KW-0472">Membrane</keyword>
<dbReference type="EMBL" id="CP002045">
    <property type="protein sequence ID" value="ADH92013.1"/>
    <property type="molecule type" value="Genomic_DNA"/>
</dbReference>
<name>D7BM64_ARCHD</name>
<dbReference type="InterPro" id="IPR021517">
    <property type="entry name" value="DUF3180"/>
</dbReference>
<feature type="transmembrane region" description="Helical" evidence="1">
    <location>
        <begin position="85"/>
        <end position="111"/>
    </location>
</feature>
<sequence>MPDNPESKIQPTSWLLLFAIFGVVGVTSFFVTDAWLSYGLAPVLVPAMTFLIPLFVAAFILWQGWRVRSYRQGRRMLNMLTAARIWLLSQAVSRTGAITGGVCAGIVASYAGYSHSNVMVSQAITIGLAGLASIAMAVAGLVAELWCKNDDEATPPGATA</sequence>
<feature type="transmembrane region" description="Helical" evidence="1">
    <location>
        <begin position="43"/>
        <end position="65"/>
    </location>
</feature>
<dbReference type="RefSeq" id="WP_013169511.1">
    <property type="nucleotide sequence ID" value="NC_014218.1"/>
</dbReference>
<feature type="transmembrane region" description="Helical" evidence="1">
    <location>
        <begin position="12"/>
        <end position="31"/>
    </location>
</feature>
<dbReference type="STRING" id="644284.Arch_0255"/>
<gene>
    <name evidence="2" type="ordered locus">Arch_0255</name>
</gene>
<evidence type="ECO:0000313" key="2">
    <source>
        <dbReference type="EMBL" id="ADH92013.1"/>
    </source>
</evidence>
<feature type="transmembrane region" description="Helical" evidence="1">
    <location>
        <begin position="123"/>
        <end position="143"/>
    </location>
</feature>
<keyword evidence="1" id="KW-1133">Transmembrane helix</keyword>
<proteinExistence type="predicted"/>
<evidence type="ECO:0000256" key="1">
    <source>
        <dbReference type="SAM" id="Phobius"/>
    </source>
</evidence>
<dbReference type="HOGENOM" id="CLU_1668646_0_0_11"/>
<dbReference type="AlphaFoldDB" id="D7BM64"/>
<dbReference type="Pfam" id="PF11377">
    <property type="entry name" value="DUF3180"/>
    <property type="match status" value="1"/>
</dbReference>
<keyword evidence="1" id="KW-0812">Transmembrane</keyword>
<dbReference type="OrthoDB" id="3268129at2"/>
<organism evidence="2 3">
    <name type="scientific">Arcanobacterium haemolyticum (strain ATCC 9345 / DSM 20595 / CCM 5947 / CCUG 17215 / LMG 16163 / NBRC 15585 / NCTC 8452 / 11018)</name>
    <dbReference type="NCBI Taxonomy" id="644284"/>
    <lineage>
        <taxon>Bacteria</taxon>
        <taxon>Bacillati</taxon>
        <taxon>Actinomycetota</taxon>
        <taxon>Actinomycetes</taxon>
        <taxon>Actinomycetales</taxon>
        <taxon>Actinomycetaceae</taxon>
        <taxon>Arcanobacterium</taxon>
    </lineage>
</organism>
<evidence type="ECO:0000313" key="3">
    <source>
        <dbReference type="Proteomes" id="UP000000376"/>
    </source>
</evidence>
<protein>
    <recommendedName>
        <fullName evidence="4">DUF3180 domain-containing protein</fullName>
    </recommendedName>
</protein>
<evidence type="ECO:0008006" key="4">
    <source>
        <dbReference type="Google" id="ProtNLM"/>
    </source>
</evidence>
<reference evidence="2 3" key="1">
    <citation type="journal article" date="2010" name="Stand. Genomic Sci.">
        <title>Complete genome sequence of Arcanobacterium haemolyticum type strain (11018).</title>
        <authorList>
            <person name="Yasawong M."/>
            <person name="Teshima H."/>
            <person name="Lapidus A."/>
            <person name="Nolan M."/>
            <person name="Lucas S."/>
            <person name="Glavina Del Rio T."/>
            <person name="Tice H."/>
            <person name="Cheng J."/>
            <person name="Bruce D."/>
            <person name="Detter C."/>
            <person name="Tapia R."/>
            <person name="Han C."/>
            <person name="Goodwin L."/>
            <person name="Pitluck S."/>
            <person name="Liolios K."/>
            <person name="Ivanova N."/>
            <person name="Mavromatis K."/>
            <person name="Mikhailova N."/>
            <person name="Pati A."/>
            <person name="Chen A."/>
            <person name="Palaniappan K."/>
            <person name="Land M."/>
            <person name="Hauser L."/>
            <person name="Chang Y."/>
            <person name="Jeffries C."/>
            <person name="Rohde M."/>
            <person name="Sikorski J."/>
            <person name="Pukall R."/>
            <person name="Goker M."/>
            <person name="Woyke T."/>
            <person name="Bristow J."/>
            <person name="Eisen J."/>
            <person name="Markowitz V."/>
            <person name="Hugenholtz P."/>
            <person name="Kyrpides N."/>
            <person name="Klenk H."/>
        </authorList>
    </citation>
    <scope>NUCLEOTIDE SEQUENCE [LARGE SCALE GENOMIC DNA]</scope>
    <source>
        <strain evidence="3">ATCC 9345 / DSM 20595 / CCUG 17215 / LMG 16163 / NBRC 15585 / NCTC 8452 / 11018</strain>
    </source>
</reference>
<keyword evidence="3" id="KW-1185">Reference proteome</keyword>
<dbReference type="Proteomes" id="UP000000376">
    <property type="component" value="Chromosome"/>
</dbReference>